<accession>A0ABT2WX83</accession>
<keyword evidence="2" id="KW-1185">Reference proteome</keyword>
<protein>
    <submittedName>
        <fullName evidence="1">Uncharacterized protein</fullName>
    </submittedName>
</protein>
<dbReference type="EMBL" id="JAOVQN010000043">
    <property type="protein sequence ID" value="MCU9840521.1"/>
    <property type="molecule type" value="Genomic_DNA"/>
</dbReference>
<name>A0ABT2WX83_9RHOB</name>
<reference evidence="1 2" key="1">
    <citation type="submission" date="2022-10" db="EMBL/GenBank/DDBJ databases">
        <title>Ruegeria sp. nov., isolated from ocean surface water.</title>
        <authorList>
            <person name="He W."/>
            <person name="Wang L."/>
            <person name="Zhang D.-F."/>
        </authorList>
    </citation>
    <scope>NUCLEOTIDE SEQUENCE [LARGE SCALE GENOMIC DNA]</scope>
    <source>
        <strain evidence="1 2">WL0004</strain>
    </source>
</reference>
<gene>
    <name evidence="1" type="ORF">OEZ49_22490</name>
</gene>
<evidence type="ECO:0000313" key="2">
    <source>
        <dbReference type="Proteomes" id="UP001321014"/>
    </source>
</evidence>
<evidence type="ECO:0000313" key="1">
    <source>
        <dbReference type="EMBL" id="MCU9840521.1"/>
    </source>
</evidence>
<organism evidence="1 2">
    <name type="scientific">Ruegeria marisflavi</name>
    <dbReference type="NCBI Taxonomy" id="2984152"/>
    <lineage>
        <taxon>Bacteria</taxon>
        <taxon>Pseudomonadati</taxon>
        <taxon>Pseudomonadota</taxon>
        <taxon>Alphaproteobacteria</taxon>
        <taxon>Rhodobacterales</taxon>
        <taxon>Roseobacteraceae</taxon>
        <taxon>Ruegeria</taxon>
    </lineage>
</organism>
<dbReference type="Proteomes" id="UP001321014">
    <property type="component" value="Unassembled WGS sequence"/>
</dbReference>
<comment type="caution">
    <text evidence="1">The sequence shown here is derived from an EMBL/GenBank/DDBJ whole genome shotgun (WGS) entry which is preliminary data.</text>
</comment>
<proteinExistence type="predicted"/>
<sequence>MAMEAAVTVPRCPSPVSFELNDYWSDANQAPDIIQTLSANKARKAEYTAAWIVEQEGAGPAWVAIGTLGSLKPAQGKITFKQFEEIRSTFLAQVENLSPEIREAVRKRSDALAHGALVPFDQPEYMLFGSLNGEADFAILGVVSSRQGAFVSASKHFFWNGCMAVAQFSVPLGGLTLEGVEAAVSNVSLSKGN</sequence>